<evidence type="ECO:0000313" key="6">
    <source>
        <dbReference type="Proteomes" id="UP000265750"/>
    </source>
</evidence>
<name>A0A3A1WVU2_9HYPH</name>
<dbReference type="Proteomes" id="UP000265750">
    <property type="component" value="Unassembled WGS sequence"/>
</dbReference>
<dbReference type="Gene3D" id="2.40.30.170">
    <property type="match status" value="1"/>
</dbReference>
<dbReference type="Pfam" id="PF25954">
    <property type="entry name" value="Beta-barrel_RND_2"/>
    <property type="match status" value="1"/>
</dbReference>
<dbReference type="AlphaFoldDB" id="A0A3A1WVU2"/>
<proteinExistence type="inferred from homology"/>
<dbReference type="Gene3D" id="2.40.50.100">
    <property type="match status" value="1"/>
</dbReference>
<gene>
    <name evidence="5" type="ORF">D3218_03600</name>
</gene>
<feature type="coiled-coil region" evidence="2">
    <location>
        <begin position="171"/>
        <end position="198"/>
    </location>
</feature>
<dbReference type="InterPro" id="IPR006143">
    <property type="entry name" value="RND_pump_MFP"/>
</dbReference>
<evidence type="ECO:0000259" key="4">
    <source>
        <dbReference type="Pfam" id="PF25954"/>
    </source>
</evidence>
<dbReference type="PANTHER" id="PTHR30469">
    <property type="entry name" value="MULTIDRUG RESISTANCE PROTEIN MDTA"/>
    <property type="match status" value="1"/>
</dbReference>
<dbReference type="NCBIfam" id="TIGR01730">
    <property type="entry name" value="RND_mfp"/>
    <property type="match status" value="1"/>
</dbReference>
<organism evidence="5 6">
    <name type="scientific">Aureimonas flava</name>
    <dbReference type="NCBI Taxonomy" id="2320271"/>
    <lineage>
        <taxon>Bacteria</taxon>
        <taxon>Pseudomonadati</taxon>
        <taxon>Pseudomonadota</taxon>
        <taxon>Alphaproteobacteria</taxon>
        <taxon>Hyphomicrobiales</taxon>
        <taxon>Aurantimonadaceae</taxon>
        <taxon>Aureimonas</taxon>
    </lineage>
</organism>
<dbReference type="Gene3D" id="2.40.420.20">
    <property type="match status" value="1"/>
</dbReference>
<evidence type="ECO:0000256" key="1">
    <source>
        <dbReference type="ARBA" id="ARBA00009477"/>
    </source>
</evidence>
<keyword evidence="6" id="KW-1185">Reference proteome</keyword>
<feature type="signal peptide" evidence="3">
    <location>
        <begin position="1"/>
        <end position="22"/>
    </location>
</feature>
<evidence type="ECO:0000256" key="2">
    <source>
        <dbReference type="SAM" id="Coils"/>
    </source>
</evidence>
<feature type="domain" description="CusB-like beta-barrel" evidence="4">
    <location>
        <begin position="234"/>
        <end position="305"/>
    </location>
</feature>
<dbReference type="GO" id="GO:0015562">
    <property type="term" value="F:efflux transmembrane transporter activity"/>
    <property type="evidence" value="ECO:0007669"/>
    <property type="project" value="TreeGrafter"/>
</dbReference>
<keyword evidence="2" id="KW-0175">Coiled coil</keyword>
<dbReference type="InterPro" id="IPR058792">
    <property type="entry name" value="Beta-barrel_RND_2"/>
</dbReference>
<comment type="similarity">
    <text evidence="1">Belongs to the membrane fusion protein (MFP) (TC 8.A.1) family.</text>
</comment>
<evidence type="ECO:0000313" key="5">
    <source>
        <dbReference type="EMBL" id="RIY02468.1"/>
    </source>
</evidence>
<evidence type="ECO:0000256" key="3">
    <source>
        <dbReference type="SAM" id="SignalP"/>
    </source>
</evidence>
<dbReference type="OrthoDB" id="7422354at2"/>
<dbReference type="RefSeq" id="WP_119538547.1">
    <property type="nucleotide sequence ID" value="NZ_QYRN01000002.1"/>
</dbReference>
<keyword evidence="3" id="KW-0732">Signal</keyword>
<sequence length="392" mass="40095">MSVRSVRLALALLLAAASPVLAKEPAVAPPSISVVKAERRPIVATVPVTGTLVPRETVSVGADVEGLRIVALLADEGDTVKAGQVLARLATDLVDADLARATAQIARADAAITQAGALVEEAQSASTEATNALQRTRALSAKGIVGQDVLDQRVSAASSAAARLASARQGIALAEADRASAEADRRSLELRRSKAEIKAPTDGLVLSRAARLGAVVSAAGGTLFEIARDGLIELDAEVSETQLGHVRKGQAATVRLPGGEAAVAGEVRLVSPLVDQATRLGRVRIALAPSPALRSGSFARGSVETARSQGVVIARTAVLTEDGVATVQVVRDGRIETRTVKTGLVAGDDVEITENLQPGEDVVSLAGTFVRDGDAVTPVAADADTRTAEAAR</sequence>
<feature type="chain" id="PRO_5017241868" evidence="3">
    <location>
        <begin position="23"/>
        <end position="392"/>
    </location>
</feature>
<accession>A0A3A1WVU2</accession>
<reference evidence="6" key="1">
    <citation type="submission" date="2018-09" db="EMBL/GenBank/DDBJ databases">
        <authorList>
            <person name="Tuo L."/>
        </authorList>
    </citation>
    <scope>NUCLEOTIDE SEQUENCE [LARGE SCALE GENOMIC DNA]</scope>
    <source>
        <strain evidence="6">M2BS4Y-1</strain>
    </source>
</reference>
<dbReference type="Gene3D" id="1.10.287.470">
    <property type="entry name" value="Helix hairpin bin"/>
    <property type="match status" value="1"/>
</dbReference>
<comment type="caution">
    <text evidence="5">The sequence shown here is derived from an EMBL/GenBank/DDBJ whole genome shotgun (WGS) entry which is preliminary data.</text>
</comment>
<protein>
    <submittedName>
        <fullName evidence="5">Efflux RND transporter periplasmic adaptor subunit</fullName>
    </submittedName>
</protein>
<dbReference type="GO" id="GO:1990281">
    <property type="term" value="C:efflux pump complex"/>
    <property type="evidence" value="ECO:0007669"/>
    <property type="project" value="TreeGrafter"/>
</dbReference>
<dbReference type="EMBL" id="QYRN01000002">
    <property type="protein sequence ID" value="RIY02468.1"/>
    <property type="molecule type" value="Genomic_DNA"/>
</dbReference>
<dbReference type="PANTHER" id="PTHR30469:SF15">
    <property type="entry name" value="HLYD FAMILY OF SECRETION PROTEINS"/>
    <property type="match status" value="1"/>
</dbReference>
<dbReference type="SUPFAM" id="SSF111369">
    <property type="entry name" value="HlyD-like secretion proteins"/>
    <property type="match status" value="1"/>
</dbReference>